<dbReference type="Gene3D" id="1.10.260.40">
    <property type="entry name" value="lambda repressor-like DNA-binding domains"/>
    <property type="match status" value="1"/>
</dbReference>
<dbReference type="PANTHER" id="PTHR46797">
    <property type="entry name" value="HTH-TYPE TRANSCRIPTIONAL REGULATOR"/>
    <property type="match status" value="1"/>
</dbReference>
<dbReference type="RefSeq" id="WP_173023589.1">
    <property type="nucleotide sequence ID" value="NZ_JACOPQ010000022.1"/>
</dbReference>
<evidence type="ECO:0000259" key="2">
    <source>
        <dbReference type="PROSITE" id="PS50943"/>
    </source>
</evidence>
<keyword evidence="4" id="KW-1185">Reference proteome</keyword>
<dbReference type="Pfam" id="PF01381">
    <property type="entry name" value="HTH_3"/>
    <property type="match status" value="1"/>
</dbReference>
<evidence type="ECO:0000313" key="3">
    <source>
        <dbReference type="EMBL" id="MBC5738785.1"/>
    </source>
</evidence>
<dbReference type="EMBL" id="JACOPQ010000022">
    <property type="protein sequence ID" value="MBC5738785.1"/>
    <property type="molecule type" value="Genomic_DNA"/>
</dbReference>
<dbReference type="Proteomes" id="UP000607645">
    <property type="component" value="Unassembled WGS sequence"/>
</dbReference>
<organism evidence="3 4">
    <name type="scientific">Lawsonibacter faecis</name>
    <dbReference type="NCBI Taxonomy" id="2763052"/>
    <lineage>
        <taxon>Bacteria</taxon>
        <taxon>Bacillati</taxon>
        <taxon>Bacillota</taxon>
        <taxon>Clostridia</taxon>
        <taxon>Eubacteriales</taxon>
        <taxon>Oscillospiraceae</taxon>
        <taxon>Lawsonibacter</taxon>
    </lineage>
</organism>
<dbReference type="AlphaFoldDB" id="A0A8J6MDU4"/>
<accession>A0A8J6MDU4</accession>
<dbReference type="GO" id="GO:0005829">
    <property type="term" value="C:cytosol"/>
    <property type="evidence" value="ECO:0007669"/>
    <property type="project" value="TreeGrafter"/>
</dbReference>
<protein>
    <submittedName>
        <fullName evidence="3">Helix-turn-helix transcriptional regulator</fullName>
    </submittedName>
</protein>
<dbReference type="InterPro" id="IPR001387">
    <property type="entry name" value="Cro/C1-type_HTH"/>
</dbReference>
<evidence type="ECO:0000313" key="4">
    <source>
        <dbReference type="Proteomes" id="UP000607645"/>
    </source>
</evidence>
<feature type="domain" description="HTH cro/C1-type" evidence="2">
    <location>
        <begin position="16"/>
        <end position="70"/>
    </location>
</feature>
<dbReference type="InterPro" id="IPR050807">
    <property type="entry name" value="TransReg_Diox_bact_type"/>
</dbReference>
<gene>
    <name evidence="3" type="ORF">H8S62_17385</name>
</gene>
<proteinExistence type="predicted"/>
<sequence>MDKEKELFNTALGKRVKEARRAAGLKGEEAAEMAGITAQFLSEVERGKKGITSYNLAPLARALRVTSDFLLYGRRDVDERVQLIAEHLTALPPAQCDMAIEVLEYALAIIRKNLPD</sequence>
<dbReference type="PANTHER" id="PTHR46797:SF1">
    <property type="entry name" value="METHYLPHOSPHONATE SYNTHASE"/>
    <property type="match status" value="1"/>
</dbReference>
<dbReference type="InterPro" id="IPR010982">
    <property type="entry name" value="Lambda_DNA-bd_dom_sf"/>
</dbReference>
<dbReference type="SMART" id="SM00530">
    <property type="entry name" value="HTH_XRE"/>
    <property type="match status" value="1"/>
</dbReference>
<keyword evidence="1" id="KW-0238">DNA-binding</keyword>
<dbReference type="PROSITE" id="PS50943">
    <property type="entry name" value="HTH_CROC1"/>
    <property type="match status" value="1"/>
</dbReference>
<name>A0A8J6MDU4_9FIRM</name>
<reference evidence="3" key="1">
    <citation type="submission" date="2020-08" db="EMBL/GenBank/DDBJ databases">
        <title>Genome public.</title>
        <authorList>
            <person name="Liu C."/>
            <person name="Sun Q."/>
        </authorList>
    </citation>
    <scope>NUCLEOTIDE SEQUENCE</scope>
    <source>
        <strain evidence="3">NSJ-52</strain>
    </source>
</reference>
<comment type="caution">
    <text evidence="3">The sequence shown here is derived from an EMBL/GenBank/DDBJ whole genome shotgun (WGS) entry which is preliminary data.</text>
</comment>
<evidence type="ECO:0000256" key="1">
    <source>
        <dbReference type="ARBA" id="ARBA00023125"/>
    </source>
</evidence>
<dbReference type="CDD" id="cd00093">
    <property type="entry name" value="HTH_XRE"/>
    <property type="match status" value="1"/>
</dbReference>
<dbReference type="SUPFAM" id="SSF47413">
    <property type="entry name" value="lambda repressor-like DNA-binding domains"/>
    <property type="match status" value="1"/>
</dbReference>
<dbReference type="GO" id="GO:0003677">
    <property type="term" value="F:DNA binding"/>
    <property type="evidence" value="ECO:0007669"/>
    <property type="project" value="UniProtKB-KW"/>
</dbReference>
<dbReference type="GO" id="GO:0003700">
    <property type="term" value="F:DNA-binding transcription factor activity"/>
    <property type="evidence" value="ECO:0007669"/>
    <property type="project" value="TreeGrafter"/>
</dbReference>